<feature type="domain" description="F-box" evidence="1">
    <location>
        <begin position="6"/>
        <end position="59"/>
    </location>
</feature>
<accession>A0ABR3GTX4</accession>
<reference evidence="2 3" key="1">
    <citation type="submission" date="2024-02" db="EMBL/GenBank/DDBJ databases">
        <title>Discinaceae phylogenomics.</title>
        <authorList>
            <person name="Dirks A.C."/>
            <person name="James T.Y."/>
        </authorList>
    </citation>
    <scope>NUCLEOTIDE SEQUENCE [LARGE SCALE GENOMIC DNA]</scope>
    <source>
        <strain evidence="2 3">ACD0624</strain>
    </source>
</reference>
<evidence type="ECO:0000313" key="3">
    <source>
        <dbReference type="Proteomes" id="UP001447188"/>
    </source>
</evidence>
<comment type="caution">
    <text evidence="2">The sequence shown here is derived from an EMBL/GenBank/DDBJ whole genome shotgun (WGS) entry which is preliminary data.</text>
</comment>
<dbReference type="Proteomes" id="UP001447188">
    <property type="component" value="Unassembled WGS sequence"/>
</dbReference>
<sequence>MVPHTPPSIITIPPEICQLVLKSLSSCDITALRLVSRDYYDYFTSEDLCHFAQKLYFPLSSEAGKPERSRKDFDATYLRTQRWKQGRPSHVEIIDKVAFGSTSLSNGFLVDSDAGLLAYQRTRGVIVLKGLGCIDDDTVGPDIFIDLEAELGECIMKRSESIFLRDGESIRMAMNRGMLLVVGEAHIHPVPHEHHLQGGKGLGILSTLWNWTWGIQTYQASSGSRNLPPRQFFQHPHTMCAVFSTKPHNRGKLLWTWFERDSFIMETALNEFYAITEFDLVEQRLEGYIFPKTKKAKPINKRFSLTYKESVDPLDPLHEGHHFTIKKKALYPALSTFAIAPDTRGKVFYLGFLPPSTDRRPVVEIHALPQFNSVENTWSECTVVKRVTLRSLGSHARGMNGSILNSSFWIDFDVGTTVKSLKHPKVEPSGRFARDPDEDVVRIRMKGDLFIPSITSDVEQVNMVTWDITARPSPNLPSNIAEWRQGREWAVGPDDPGYISDVSLYKNAQGKTDFEEVYPSPTYNIKIRNREKFLADLEVLPNGVDLDRLEGGNESGLYPPYFWIKDQDKKNKSVHAIYSIMSSDTLILNPENSDEGCGSMSPLPLHDAVAYPHDPGRDDKAFIPAGRLMRPKFKIFLETGRKVEVRDIAKRIDPSPLRRKSKLFGKFREEHHATAAGGAIGVGEGSTKAATTAATTTVATAAATSGGLDFVELPFPGFDDARDRVLTRMDKLDKRYWVYGKEAEIRRKGEALEERVGDKIVIVRFD</sequence>
<gene>
    <name evidence="2" type="ORF">Q9L58_001529</name>
</gene>
<dbReference type="InterPro" id="IPR001810">
    <property type="entry name" value="F-box_dom"/>
</dbReference>
<evidence type="ECO:0000313" key="2">
    <source>
        <dbReference type="EMBL" id="KAL0639303.1"/>
    </source>
</evidence>
<name>A0ABR3GTX4_9PEZI</name>
<dbReference type="PROSITE" id="PS50181">
    <property type="entry name" value="FBOX"/>
    <property type="match status" value="1"/>
</dbReference>
<proteinExistence type="predicted"/>
<evidence type="ECO:0000259" key="1">
    <source>
        <dbReference type="PROSITE" id="PS50181"/>
    </source>
</evidence>
<protein>
    <recommendedName>
        <fullName evidence="1">F-box domain-containing protein</fullName>
    </recommendedName>
</protein>
<dbReference type="EMBL" id="JBBBZM010000012">
    <property type="protein sequence ID" value="KAL0639303.1"/>
    <property type="molecule type" value="Genomic_DNA"/>
</dbReference>
<organism evidence="2 3">
    <name type="scientific">Discina gigas</name>
    <dbReference type="NCBI Taxonomy" id="1032678"/>
    <lineage>
        <taxon>Eukaryota</taxon>
        <taxon>Fungi</taxon>
        <taxon>Dikarya</taxon>
        <taxon>Ascomycota</taxon>
        <taxon>Pezizomycotina</taxon>
        <taxon>Pezizomycetes</taxon>
        <taxon>Pezizales</taxon>
        <taxon>Discinaceae</taxon>
        <taxon>Discina</taxon>
    </lineage>
</organism>
<keyword evidence="3" id="KW-1185">Reference proteome</keyword>